<feature type="transmembrane region" description="Helical" evidence="1">
    <location>
        <begin position="275"/>
        <end position="296"/>
    </location>
</feature>
<feature type="transmembrane region" description="Helical" evidence="1">
    <location>
        <begin position="368"/>
        <end position="389"/>
    </location>
</feature>
<accession>A0A1F7WUV8</accession>
<proteinExistence type="predicted"/>
<evidence type="ECO:0000256" key="1">
    <source>
        <dbReference type="SAM" id="Phobius"/>
    </source>
</evidence>
<feature type="transmembrane region" description="Helical" evidence="1">
    <location>
        <begin position="152"/>
        <end position="179"/>
    </location>
</feature>
<feature type="transmembrane region" description="Helical" evidence="1">
    <location>
        <begin position="7"/>
        <end position="24"/>
    </location>
</feature>
<gene>
    <name evidence="2" type="ORF">A2008_01640</name>
</gene>
<feature type="transmembrane region" description="Helical" evidence="1">
    <location>
        <begin position="125"/>
        <end position="140"/>
    </location>
</feature>
<sequence>MKKRSGILLAIAGYLALFTFHWLYCCQYDWDVTADVLLVHKYNNFSLAGVHPRAILLPVLVYPFAYFIDPLYFLIFLSAISLAATLYLFDDILSPYVSFKIRLISAVAFVSCRAFYVTVHEMDDNFFQLPLLLLAFKIFLSRRADLYNASLAGFITGLAASVHIQALTFIPALAAGYFFKTAVAEGGGAKKSLKISATAVTAAIVPFGVLAAGLFYLNGEGFSAGLSSYYSDQRFSAVARDFSLSEIILHAALYIVFTAHNLLPVPRPFSYGADLFLHSAAIFALPVFLAAVFFPAASKNKNGLESSFFRSNNALIGLACVFNFLYEPGSHERWSTVSPFFYFNFALGLKIILDNLPAGVKGFLKKVFPAAAAAALLISAAVISTSFVYKAQSAGKDFYAYPNYSSMKAIAAACSDNEAPLIAGFDVPWMMVSYLRPGPVVYQNGSIIHEITRGAITTYKTADDLKLYLKRFRYFYFHEAAYAFVVKHFAGASGRAVLCAELKSDDIFNDFFNTNGTHKIYRLDNTGGM</sequence>
<feature type="transmembrane region" description="Helical" evidence="1">
    <location>
        <begin position="238"/>
        <end position="263"/>
    </location>
</feature>
<dbReference type="EMBL" id="MGFH01000093">
    <property type="protein sequence ID" value="OGM05855.1"/>
    <property type="molecule type" value="Genomic_DNA"/>
</dbReference>
<name>A0A1F7WUV8_9BACT</name>
<feature type="transmembrane region" description="Helical" evidence="1">
    <location>
        <begin position="308"/>
        <end position="326"/>
    </location>
</feature>
<protein>
    <submittedName>
        <fullName evidence="2">Uncharacterized protein</fullName>
    </submittedName>
</protein>
<feature type="transmembrane region" description="Helical" evidence="1">
    <location>
        <begin position="199"/>
        <end position="217"/>
    </location>
</feature>
<keyword evidence="1" id="KW-0472">Membrane</keyword>
<feature type="transmembrane region" description="Helical" evidence="1">
    <location>
        <begin position="71"/>
        <end position="89"/>
    </location>
</feature>
<dbReference type="Proteomes" id="UP000178735">
    <property type="component" value="Unassembled WGS sequence"/>
</dbReference>
<comment type="caution">
    <text evidence="2">The sequence shown here is derived from an EMBL/GenBank/DDBJ whole genome shotgun (WGS) entry which is preliminary data.</text>
</comment>
<evidence type="ECO:0000313" key="2">
    <source>
        <dbReference type="EMBL" id="OGM05855.1"/>
    </source>
</evidence>
<keyword evidence="1" id="KW-0812">Transmembrane</keyword>
<keyword evidence="1" id="KW-1133">Transmembrane helix</keyword>
<organism evidence="2 3">
    <name type="scientific">Candidatus Wallbacteria bacterium GWC2_49_35</name>
    <dbReference type="NCBI Taxonomy" id="1817813"/>
    <lineage>
        <taxon>Bacteria</taxon>
        <taxon>Candidatus Walliibacteriota</taxon>
    </lineage>
</organism>
<reference evidence="2 3" key="1">
    <citation type="journal article" date="2016" name="Nat. Commun.">
        <title>Thousands of microbial genomes shed light on interconnected biogeochemical processes in an aquifer system.</title>
        <authorList>
            <person name="Anantharaman K."/>
            <person name="Brown C.T."/>
            <person name="Hug L.A."/>
            <person name="Sharon I."/>
            <person name="Castelle C.J."/>
            <person name="Probst A.J."/>
            <person name="Thomas B.C."/>
            <person name="Singh A."/>
            <person name="Wilkins M.J."/>
            <person name="Karaoz U."/>
            <person name="Brodie E.L."/>
            <person name="Williams K.H."/>
            <person name="Hubbard S.S."/>
            <person name="Banfield J.F."/>
        </authorList>
    </citation>
    <scope>NUCLEOTIDE SEQUENCE [LARGE SCALE GENOMIC DNA]</scope>
</reference>
<evidence type="ECO:0000313" key="3">
    <source>
        <dbReference type="Proteomes" id="UP000178735"/>
    </source>
</evidence>
<dbReference type="AlphaFoldDB" id="A0A1F7WUV8"/>